<dbReference type="GO" id="GO:0046872">
    <property type="term" value="F:metal ion binding"/>
    <property type="evidence" value="ECO:0007669"/>
    <property type="project" value="UniProtKB-KW"/>
</dbReference>
<dbReference type="InterPro" id="IPR050748">
    <property type="entry name" value="Glycosyltrans_8_dom-fam"/>
</dbReference>
<dbReference type="AlphaFoldDB" id="A0A9D9GU91"/>
<accession>A0A9D9GU91</accession>
<evidence type="ECO:0000313" key="5">
    <source>
        <dbReference type="Proteomes" id="UP000823630"/>
    </source>
</evidence>
<dbReference type="PANTHER" id="PTHR13778:SF47">
    <property type="entry name" value="LIPOPOLYSACCHARIDE 1,3-GALACTOSYLTRANSFERASE"/>
    <property type="match status" value="1"/>
</dbReference>
<evidence type="ECO:0000256" key="2">
    <source>
        <dbReference type="ARBA" id="ARBA00022679"/>
    </source>
</evidence>
<dbReference type="Gene3D" id="3.90.550.10">
    <property type="entry name" value="Spore Coat Polysaccharide Biosynthesis Protein SpsA, Chain A"/>
    <property type="match status" value="1"/>
</dbReference>
<dbReference type="Pfam" id="PF01501">
    <property type="entry name" value="Glyco_transf_8"/>
    <property type="match status" value="1"/>
</dbReference>
<keyword evidence="1" id="KW-0328">Glycosyltransferase</keyword>
<organism evidence="4 5">
    <name type="scientific">Candidatus Enterousia avistercoris</name>
    <dbReference type="NCBI Taxonomy" id="2840788"/>
    <lineage>
        <taxon>Bacteria</taxon>
        <taxon>Pseudomonadati</taxon>
        <taxon>Pseudomonadota</taxon>
        <taxon>Alphaproteobacteria</taxon>
        <taxon>Candidatus Enterousia</taxon>
    </lineage>
</organism>
<name>A0A9D9GU91_9PROT</name>
<dbReference type="SUPFAM" id="SSF53448">
    <property type="entry name" value="Nucleotide-diphospho-sugar transferases"/>
    <property type="match status" value="1"/>
</dbReference>
<dbReference type="Proteomes" id="UP000823630">
    <property type="component" value="Unassembled WGS sequence"/>
</dbReference>
<dbReference type="InterPro" id="IPR002495">
    <property type="entry name" value="Glyco_trans_8"/>
</dbReference>
<gene>
    <name evidence="4" type="ORF">IAC69_02355</name>
</gene>
<keyword evidence="2" id="KW-0808">Transferase</keyword>
<dbReference type="GO" id="GO:0016757">
    <property type="term" value="F:glycosyltransferase activity"/>
    <property type="evidence" value="ECO:0007669"/>
    <property type="project" value="UniProtKB-KW"/>
</dbReference>
<reference evidence="4" key="2">
    <citation type="journal article" date="2021" name="PeerJ">
        <title>Extensive microbial diversity within the chicken gut microbiome revealed by metagenomics and culture.</title>
        <authorList>
            <person name="Gilroy R."/>
            <person name="Ravi A."/>
            <person name="Getino M."/>
            <person name="Pursley I."/>
            <person name="Horton D.L."/>
            <person name="Alikhan N.F."/>
            <person name="Baker D."/>
            <person name="Gharbi K."/>
            <person name="Hall N."/>
            <person name="Watson M."/>
            <person name="Adriaenssens E.M."/>
            <person name="Foster-Nyarko E."/>
            <person name="Jarju S."/>
            <person name="Secka A."/>
            <person name="Antonio M."/>
            <person name="Oren A."/>
            <person name="Chaudhuri R.R."/>
            <person name="La Ragione R."/>
            <person name="Hildebrand F."/>
            <person name="Pallen M.J."/>
        </authorList>
    </citation>
    <scope>NUCLEOTIDE SEQUENCE</scope>
    <source>
        <strain evidence="4">8207</strain>
    </source>
</reference>
<keyword evidence="3" id="KW-0479">Metal-binding</keyword>
<dbReference type="CDD" id="cd04194">
    <property type="entry name" value="GT8_A4GalT_like"/>
    <property type="match status" value="1"/>
</dbReference>
<evidence type="ECO:0000313" key="4">
    <source>
        <dbReference type="EMBL" id="MBO8425301.1"/>
    </source>
</evidence>
<evidence type="ECO:0000256" key="1">
    <source>
        <dbReference type="ARBA" id="ARBA00022676"/>
    </source>
</evidence>
<comment type="caution">
    <text evidence="4">The sequence shown here is derived from an EMBL/GenBank/DDBJ whole genome shotgun (WGS) entry which is preliminary data.</text>
</comment>
<protein>
    <submittedName>
        <fullName evidence="4">Glycosyltransferase family 8 protein</fullName>
    </submittedName>
</protein>
<dbReference type="PANTHER" id="PTHR13778">
    <property type="entry name" value="GLYCOSYLTRANSFERASE 8 DOMAIN-CONTAINING PROTEIN"/>
    <property type="match status" value="1"/>
</dbReference>
<evidence type="ECO:0000256" key="3">
    <source>
        <dbReference type="ARBA" id="ARBA00022723"/>
    </source>
</evidence>
<reference evidence="4" key="1">
    <citation type="submission" date="2020-10" db="EMBL/GenBank/DDBJ databases">
        <authorList>
            <person name="Gilroy R."/>
        </authorList>
    </citation>
    <scope>NUCLEOTIDE SEQUENCE</scope>
    <source>
        <strain evidence="4">8207</strain>
    </source>
</reference>
<dbReference type="InterPro" id="IPR029044">
    <property type="entry name" value="Nucleotide-diphossugar_trans"/>
</dbReference>
<sequence>MRINWKQRERIATIASVFGWTKTNRRHIRDKIRFHDILSNTPRPRLPMKKYENRISVAFCFNDNGYKLACVSIKSLIKASENRCDYDIYCVVDDGVSATHRRTVSKMTHGTKSRVIFLTALNDFDNSYRRNWPAAVWWRMGLPKLLPDVDKIIYADIDTLFFDDLIELDRMDMGKNILGAVRDYPNGYVNSGFLVMNLKQIRAEKIYDKWLHASQIKRYKNPDQDLLNYSLRGRIVFLPLKYNFQTMLGKWIFRAHSEYEIDDLKYNLVVMHYSSWLKPWYAPDRRPIFSDHWWRVARETGLYND</sequence>
<proteinExistence type="predicted"/>
<dbReference type="EMBL" id="JADINC010000034">
    <property type="protein sequence ID" value="MBO8425301.1"/>
    <property type="molecule type" value="Genomic_DNA"/>
</dbReference>